<organism evidence="2 3">
    <name type="scientific">Smittium mucronatum</name>
    <dbReference type="NCBI Taxonomy" id="133383"/>
    <lineage>
        <taxon>Eukaryota</taxon>
        <taxon>Fungi</taxon>
        <taxon>Fungi incertae sedis</taxon>
        <taxon>Zoopagomycota</taxon>
        <taxon>Kickxellomycotina</taxon>
        <taxon>Harpellomycetes</taxon>
        <taxon>Harpellales</taxon>
        <taxon>Legeriomycetaceae</taxon>
        <taxon>Smittium</taxon>
    </lineage>
</organism>
<feature type="domain" description="Myb-like" evidence="1">
    <location>
        <begin position="33"/>
        <end position="69"/>
    </location>
</feature>
<gene>
    <name evidence="2" type="ORF">AYI68_g2961</name>
</gene>
<name>A0A1R0H199_9FUNG</name>
<dbReference type="EMBL" id="LSSL01001180">
    <property type="protein sequence ID" value="OLY82912.1"/>
    <property type="molecule type" value="Genomic_DNA"/>
</dbReference>
<dbReference type="Pfam" id="PF00249">
    <property type="entry name" value="Myb_DNA-binding"/>
    <property type="match status" value="1"/>
</dbReference>
<evidence type="ECO:0000313" key="3">
    <source>
        <dbReference type="Proteomes" id="UP000187455"/>
    </source>
</evidence>
<protein>
    <recommendedName>
        <fullName evidence="1">Myb-like domain-containing protein</fullName>
    </recommendedName>
</protein>
<dbReference type="PANTHER" id="PTHR41733:SF1">
    <property type="entry name" value="CHROMOSOME UNDETERMINED SCAFFOLD_30, WHOLE GENOME SHOTGUN SEQUENCE"/>
    <property type="match status" value="1"/>
</dbReference>
<dbReference type="InterPro" id="IPR001005">
    <property type="entry name" value="SANT/Myb"/>
</dbReference>
<dbReference type="OrthoDB" id="608866at2759"/>
<dbReference type="Proteomes" id="UP000187455">
    <property type="component" value="Unassembled WGS sequence"/>
</dbReference>
<proteinExistence type="predicted"/>
<reference evidence="2 3" key="1">
    <citation type="journal article" date="2016" name="Mol. Biol. Evol.">
        <title>Genome-Wide Survey of Gut Fungi (Harpellales) Reveals the First Horizontally Transferred Ubiquitin Gene from a Mosquito Host.</title>
        <authorList>
            <person name="Wang Y."/>
            <person name="White M.M."/>
            <person name="Kvist S."/>
            <person name="Moncalvo J.M."/>
        </authorList>
    </citation>
    <scope>NUCLEOTIDE SEQUENCE [LARGE SCALE GENOMIC DNA]</scope>
    <source>
        <strain evidence="2 3">ALG-7-W6</strain>
    </source>
</reference>
<comment type="caution">
    <text evidence="2">The sequence shown here is derived from an EMBL/GenBank/DDBJ whole genome shotgun (WGS) entry which is preliminary data.</text>
</comment>
<evidence type="ECO:0000313" key="2">
    <source>
        <dbReference type="EMBL" id="OLY82912.1"/>
    </source>
</evidence>
<sequence>MIEKIRSMPTGARNVTRTNDSASLWNCTLSPGWTAEEVEVLRKALMKFGIGNWTKIIEAEVLVGKTIAQMNLQTQRMLGQQSTAEFSGLFMDPYVIGEINSKKVGDSIKRKNGFIINTEGKISREEIRKRREENRLLYQISKKERDEIVLKKSDSLVRVHIIPYYNNVLKNIN</sequence>
<dbReference type="AlphaFoldDB" id="A0A1R0H199"/>
<evidence type="ECO:0000259" key="1">
    <source>
        <dbReference type="Pfam" id="PF00249"/>
    </source>
</evidence>
<dbReference type="PANTHER" id="PTHR41733">
    <property type="entry name" value="UBIQUITIN-ASSOCIATED/TRANSLATION ELONGATION FACTOR EF1B, N-TERMINAL, EUKARYOTE"/>
    <property type="match status" value="1"/>
</dbReference>
<dbReference type="Gene3D" id="1.10.10.60">
    <property type="entry name" value="Homeodomain-like"/>
    <property type="match status" value="1"/>
</dbReference>
<keyword evidence="3" id="KW-1185">Reference proteome</keyword>
<accession>A0A1R0H199</accession>
<dbReference type="InterPro" id="IPR009057">
    <property type="entry name" value="Homeodomain-like_sf"/>
</dbReference>
<dbReference type="SUPFAM" id="SSF46689">
    <property type="entry name" value="Homeodomain-like"/>
    <property type="match status" value="1"/>
</dbReference>
<dbReference type="STRING" id="133383.A0A1R0H199"/>